<evidence type="ECO:0000313" key="2">
    <source>
        <dbReference type="Proteomes" id="UP000823775"/>
    </source>
</evidence>
<proteinExistence type="predicted"/>
<feature type="non-terminal residue" evidence="1">
    <location>
        <position position="1"/>
    </location>
</feature>
<gene>
    <name evidence="1" type="ORF">HAX54_052006</name>
</gene>
<evidence type="ECO:0000313" key="1">
    <source>
        <dbReference type="EMBL" id="MCE3052252.1"/>
    </source>
</evidence>
<comment type="caution">
    <text evidence="1">The sequence shown here is derived from an EMBL/GenBank/DDBJ whole genome shotgun (WGS) entry which is preliminary data.</text>
</comment>
<sequence length="98" mass="10960">SSTHQDHKNIKDSKQCLLRRESLLNLSSLSSVYTRMTPSATKAMVMTPYPYYKAKDHQVSISLSKEHPKLKLPYGSNAQLGTPLKRTKNNNLLLSGAT</sequence>
<reference evidence="1 2" key="1">
    <citation type="journal article" date="2021" name="BMC Genomics">
        <title>Datura genome reveals duplications of psychoactive alkaloid biosynthetic genes and high mutation rate following tissue culture.</title>
        <authorList>
            <person name="Rajewski A."/>
            <person name="Carter-House D."/>
            <person name="Stajich J."/>
            <person name="Litt A."/>
        </authorList>
    </citation>
    <scope>NUCLEOTIDE SEQUENCE [LARGE SCALE GENOMIC DNA]</scope>
    <source>
        <strain evidence="1">AR-01</strain>
    </source>
</reference>
<organism evidence="1 2">
    <name type="scientific">Datura stramonium</name>
    <name type="common">Jimsonweed</name>
    <name type="synonym">Common thornapple</name>
    <dbReference type="NCBI Taxonomy" id="4076"/>
    <lineage>
        <taxon>Eukaryota</taxon>
        <taxon>Viridiplantae</taxon>
        <taxon>Streptophyta</taxon>
        <taxon>Embryophyta</taxon>
        <taxon>Tracheophyta</taxon>
        <taxon>Spermatophyta</taxon>
        <taxon>Magnoliopsida</taxon>
        <taxon>eudicotyledons</taxon>
        <taxon>Gunneridae</taxon>
        <taxon>Pentapetalae</taxon>
        <taxon>asterids</taxon>
        <taxon>lamiids</taxon>
        <taxon>Solanales</taxon>
        <taxon>Solanaceae</taxon>
        <taxon>Solanoideae</taxon>
        <taxon>Datureae</taxon>
        <taxon>Datura</taxon>
    </lineage>
</organism>
<accession>A0ABS8WQZ8</accession>
<dbReference type="EMBL" id="JACEIK010009357">
    <property type="protein sequence ID" value="MCE3052252.1"/>
    <property type="molecule type" value="Genomic_DNA"/>
</dbReference>
<name>A0ABS8WQZ8_DATST</name>
<keyword evidence="2" id="KW-1185">Reference proteome</keyword>
<dbReference type="Proteomes" id="UP000823775">
    <property type="component" value="Unassembled WGS sequence"/>
</dbReference>
<protein>
    <submittedName>
        <fullName evidence="1">Uncharacterized protein</fullName>
    </submittedName>
</protein>